<keyword evidence="8" id="KW-1185">Reference proteome</keyword>
<feature type="transmembrane region" description="Helical" evidence="5">
    <location>
        <begin position="57"/>
        <end position="76"/>
    </location>
</feature>
<accession>A0A830F4N6</accession>
<feature type="transmembrane region" description="Helical" evidence="5">
    <location>
        <begin position="221"/>
        <end position="243"/>
    </location>
</feature>
<dbReference type="OrthoDB" id="212994at2157"/>
<dbReference type="EMBL" id="BMPG01000002">
    <property type="protein sequence ID" value="GGL63283.1"/>
    <property type="molecule type" value="Genomic_DNA"/>
</dbReference>
<name>A0A830F4N6_9EURY</name>
<dbReference type="Pfam" id="PF01699">
    <property type="entry name" value="Na_Ca_ex"/>
    <property type="match status" value="2"/>
</dbReference>
<dbReference type="GO" id="GO:0006874">
    <property type="term" value="P:intracellular calcium ion homeostasis"/>
    <property type="evidence" value="ECO:0007669"/>
    <property type="project" value="TreeGrafter"/>
</dbReference>
<dbReference type="GO" id="GO:0005886">
    <property type="term" value="C:plasma membrane"/>
    <property type="evidence" value="ECO:0007669"/>
    <property type="project" value="TreeGrafter"/>
</dbReference>
<reference evidence="7" key="1">
    <citation type="journal article" date="2014" name="Int. J. Syst. Evol. Microbiol.">
        <title>Complete genome sequence of Corynebacterium casei LMG S-19264T (=DSM 44701T), isolated from a smear-ripened cheese.</title>
        <authorList>
            <consortium name="US DOE Joint Genome Institute (JGI-PGF)"/>
            <person name="Walter F."/>
            <person name="Albersmeier A."/>
            <person name="Kalinowski J."/>
            <person name="Ruckert C."/>
        </authorList>
    </citation>
    <scope>NUCLEOTIDE SEQUENCE</scope>
    <source>
        <strain evidence="7">JCM 19596</strain>
    </source>
</reference>
<evidence type="ECO:0000256" key="5">
    <source>
        <dbReference type="SAM" id="Phobius"/>
    </source>
</evidence>
<dbReference type="PANTHER" id="PTHR10846:SF8">
    <property type="entry name" value="INNER MEMBRANE PROTEIN YRBG"/>
    <property type="match status" value="1"/>
</dbReference>
<dbReference type="Proteomes" id="UP000607197">
    <property type="component" value="Unassembled WGS sequence"/>
</dbReference>
<comment type="subcellular location">
    <subcellularLocation>
        <location evidence="1">Membrane</location>
        <topology evidence="1">Multi-pass membrane protein</topology>
    </subcellularLocation>
</comment>
<evidence type="ECO:0000256" key="1">
    <source>
        <dbReference type="ARBA" id="ARBA00004141"/>
    </source>
</evidence>
<feature type="transmembrane region" description="Helical" evidence="5">
    <location>
        <begin position="88"/>
        <end position="113"/>
    </location>
</feature>
<evidence type="ECO:0000256" key="3">
    <source>
        <dbReference type="ARBA" id="ARBA00022989"/>
    </source>
</evidence>
<dbReference type="GO" id="GO:0005262">
    <property type="term" value="F:calcium channel activity"/>
    <property type="evidence" value="ECO:0007669"/>
    <property type="project" value="TreeGrafter"/>
</dbReference>
<dbReference type="InterPro" id="IPR004481">
    <property type="entry name" value="K/Na/Ca-exchanger"/>
</dbReference>
<evidence type="ECO:0000256" key="4">
    <source>
        <dbReference type="ARBA" id="ARBA00023136"/>
    </source>
</evidence>
<feature type="transmembrane region" description="Helical" evidence="5">
    <location>
        <begin position="357"/>
        <end position="377"/>
    </location>
</feature>
<keyword evidence="2 5" id="KW-0812">Transmembrane</keyword>
<feature type="transmembrane region" description="Helical" evidence="5">
    <location>
        <begin position="133"/>
        <end position="156"/>
    </location>
</feature>
<sequence>MTAFASATPLVLTGSVRRVAFLVLAFACLLAGAEVFTNGVEWFGHRLGISQSATGSILAAMGTALPETTIPVIAIIEGGTAAEHVGVGAILGAPFMLATLAMFFVGASVLWFADRRVAGTALRFDRHATNRDLSFFLVGYTLAFLAALVPHGLALGPVPVRDAIAGLLVALYLAYLALSLRAGELGDVEDIDDLHIGLFLERLLAALGVEPDRDHSADPHLVLTAVQTLVALALIIAGARLFVTEIEWASTAVGVPTAIVALIVAPVATELPEAFNSVLWLARDKDTLALNNITGAMAFQGTIPVTLGILFTQWDLSLAWGTTGFLNAFSVILAVIAGLVVFSRARLVGDGEFEPAPFLVGGVFYLAFLALTVYFVLHGAHLRA</sequence>
<feature type="transmembrane region" description="Helical" evidence="5">
    <location>
        <begin position="248"/>
        <end position="268"/>
    </location>
</feature>
<evidence type="ECO:0000256" key="2">
    <source>
        <dbReference type="ARBA" id="ARBA00022692"/>
    </source>
</evidence>
<organism evidence="7 8">
    <name type="scientific">Halocalculus aciditolerans</name>
    <dbReference type="NCBI Taxonomy" id="1383812"/>
    <lineage>
        <taxon>Archaea</taxon>
        <taxon>Methanobacteriati</taxon>
        <taxon>Methanobacteriota</taxon>
        <taxon>Stenosarchaea group</taxon>
        <taxon>Halobacteria</taxon>
        <taxon>Halobacteriales</taxon>
        <taxon>Halobacteriaceae</taxon>
        <taxon>Halocalculus</taxon>
    </lineage>
</organism>
<dbReference type="PANTHER" id="PTHR10846">
    <property type="entry name" value="SODIUM/POTASSIUM/CALCIUM EXCHANGER"/>
    <property type="match status" value="1"/>
</dbReference>
<dbReference type="RefSeq" id="WP_188978754.1">
    <property type="nucleotide sequence ID" value="NZ_BMPG01000002.1"/>
</dbReference>
<evidence type="ECO:0000313" key="7">
    <source>
        <dbReference type="EMBL" id="GGL63283.1"/>
    </source>
</evidence>
<evidence type="ECO:0000259" key="6">
    <source>
        <dbReference type="Pfam" id="PF01699"/>
    </source>
</evidence>
<dbReference type="InterPro" id="IPR004837">
    <property type="entry name" value="NaCa_Exmemb"/>
</dbReference>
<dbReference type="AlphaFoldDB" id="A0A830F4N6"/>
<feature type="transmembrane region" description="Helical" evidence="5">
    <location>
        <begin position="288"/>
        <end position="312"/>
    </location>
</feature>
<keyword evidence="4 5" id="KW-0472">Membrane</keyword>
<proteinExistence type="predicted"/>
<keyword evidence="3 5" id="KW-1133">Transmembrane helix</keyword>
<gene>
    <name evidence="7" type="ORF">GCM10009039_21480</name>
</gene>
<feature type="transmembrane region" description="Helical" evidence="5">
    <location>
        <begin position="324"/>
        <end position="345"/>
    </location>
</feature>
<dbReference type="Gene3D" id="1.20.1420.30">
    <property type="entry name" value="NCX, central ion-binding region"/>
    <property type="match status" value="1"/>
</dbReference>
<dbReference type="GO" id="GO:0008273">
    <property type="term" value="F:calcium, potassium:sodium antiporter activity"/>
    <property type="evidence" value="ECO:0007669"/>
    <property type="project" value="TreeGrafter"/>
</dbReference>
<feature type="domain" description="Sodium/calcium exchanger membrane region" evidence="6">
    <location>
        <begin position="226"/>
        <end position="375"/>
    </location>
</feature>
<feature type="domain" description="Sodium/calcium exchanger membrane region" evidence="6">
    <location>
        <begin position="19"/>
        <end position="180"/>
    </location>
</feature>
<protein>
    <submittedName>
        <fullName evidence="7">Membrane protein</fullName>
    </submittedName>
</protein>
<dbReference type="InterPro" id="IPR044880">
    <property type="entry name" value="NCX_ion-bd_dom_sf"/>
</dbReference>
<comment type="caution">
    <text evidence="7">The sequence shown here is derived from an EMBL/GenBank/DDBJ whole genome shotgun (WGS) entry which is preliminary data.</text>
</comment>
<evidence type="ECO:0000313" key="8">
    <source>
        <dbReference type="Proteomes" id="UP000607197"/>
    </source>
</evidence>
<reference evidence="7" key="2">
    <citation type="submission" date="2020-09" db="EMBL/GenBank/DDBJ databases">
        <authorList>
            <person name="Sun Q."/>
            <person name="Ohkuma M."/>
        </authorList>
    </citation>
    <scope>NUCLEOTIDE SEQUENCE</scope>
    <source>
        <strain evidence="7">JCM 19596</strain>
    </source>
</reference>